<keyword evidence="12" id="KW-1185">Reference proteome</keyword>
<organism evidence="11 12">
    <name type="scientific">Aurantimonas aggregata</name>
    <dbReference type="NCBI Taxonomy" id="2047720"/>
    <lineage>
        <taxon>Bacteria</taxon>
        <taxon>Pseudomonadati</taxon>
        <taxon>Pseudomonadota</taxon>
        <taxon>Alphaproteobacteria</taxon>
        <taxon>Hyphomicrobiales</taxon>
        <taxon>Aurantimonadaceae</taxon>
        <taxon>Aurantimonas</taxon>
    </lineage>
</organism>
<dbReference type="SUPFAM" id="SSF53822">
    <property type="entry name" value="Periplasmic binding protein-like I"/>
    <property type="match status" value="1"/>
</dbReference>
<keyword evidence="6" id="KW-0574">Periplasm</keyword>
<evidence type="ECO:0000313" key="11">
    <source>
        <dbReference type="EMBL" id="NDV86183.1"/>
    </source>
</evidence>
<keyword evidence="4" id="KW-0762">Sugar transport</keyword>
<dbReference type="RefSeq" id="WP_163042919.1">
    <property type="nucleotide sequence ID" value="NZ_JAAAMJ010000002.1"/>
</dbReference>
<evidence type="ECO:0000256" key="8">
    <source>
        <dbReference type="ARBA" id="ARBA00071234"/>
    </source>
</evidence>
<evidence type="ECO:0000256" key="9">
    <source>
        <dbReference type="SAM" id="SignalP"/>
    </source>
</evidence>
<sequence>MKNLKLALASAVFSLAVVGSASAQDGKTVGVSWSNFQEERWKTDEAAIKEALEAAGATYISADAQSSAAKQLTDVESLISQGADALIILAQDSDAIGPAVEAAANNGIPVVGYDRLIENPEAFYITFDNKEVGRIQAQEVLKVAPEGNYAFIKGSAADPNADFLFSGQMEVLKDAIDSGKIKNVGESYTDGWLPANAQQNMEQILTANNNEVDAVVASNDGTAGGAIAALEAQGLAGSVPVSGQDADFAALNRIARGTQTVSVWKDSRELGKRAAEIAIELADGAEMSEIEGVETFSDGPNGVEMQSIFLTPMAITQENLGTIIDAGWVSKDVVCQGADAASVPACG</sequence>
<comment type="subcellular location">
    <subcellularLocation>
        <location evidence="1">Periplasm</location>
    </subcellularLocation>
</comment>
<comment type="function">
    <text evidence="7">Involved in the high-affinity D-xylose membrane transport system. Binds with high affinity to xylose.</text>
</comment>
<name>A0A6L9ME91_9HYPH</name>
<comment type="similarity">
    <text evidence="2">Belongs to the bacterial solute-binding protein 2 family.</text>
</comment>
<evidence type="ECO:0000256" key="7">
    <source>
        <dbReference type="ARBA" id="ARBA00054884"/>
    </source>
</evidence>
<keyword evidence="5 9" id="KW-0732">Signal</keyword>
<dbReference type="GO" id="GO:0030288">
    <property type="term" value="C:outer membrane-bounded periplasmic space"/>
    <property type="evidence" value="ECO:0007669"/>
    <property type="project" value="TreeGrafter"/>
</dbReference>
<dbReference type="Proteomes" id="UP000476332">
    <property type="component" value="Unassembled WGS sequence"/>
</dbReference>
<evidence type="ECO:0000256" key="5">
    <source>
        <dbReference type="ARBA" id="ARBA00022729"/>
    </source>
</evidence>
<dbReference type="PANTHER" id="PTHR30036">
    <property type="entry name" value="D-XYLOSE-BINDING PERIPLASMIC PROTEIN"/>
    <property type="match status" value="1"/>
</dbReference>
<comment type="caution">
    <text evidence="11">The sequence shown here is derived from an EMBL/GenBank/DDBJ whole genome shotgun (WGS) entry which is preliminary data.</text>
</comment>
<dbReference type="CDD" id="cd19993">
    <property type="entry name" value="PBP1_ABC_xylose_binding-like"/>
    <property type="match status" value="1"/>
</dbReference>
<dbReference type="InterPro" id="IPR025997">
    <property type="entry name" value="SBP_2_dom"/>
</dbReference>
<dbReference type="Pfam" id="PF13407">
    <property type="entry name" value="Peripla_BP_4"/>
    <property type="match status" value="1"/>
</dbReference>
<proteinExistence type="inferred from homology"/>
<feature type="signal peptide" evidence="9">
    <location>
        <begin position="1"/>
        <end position="23"/>
    </location>
</feature>
<protein>
    <recommendedName>
        <fullName evidence="8">D-xylose-binding periplasmic protein</fullName>
    </recommendedName>
</protein>
<accession>A0A6L9ME91</accession>
<evidence type="ECO:0000256" key="6">
    <source>
        <dbReference type="ARBA" id="ARBA00022764"/>
    </source>
</evidence>
<dbReference type="InterPro" id="IPR013456">
    <property type="entry name" value="XylF"/>
</dbReference>
<dbReference type="NCBIfam" id="TIGR02634">
    <property type="entry name" value="xylF"/>
    <property type="match status" value="1"/>
</dbReference>
<dbReference type="InterPro" id="IPR028082">
    <property type="entry name" value="Peripla_BP_I"/>
</dbReference>
<dbReference type="InterPro" id="IPR050555">
    <property type="entry name" value="Bact_Solute-Bind_Prot2"/>
</dbReference>
<evidence type="ECO:0000256" key="2">
    <source>
        <dbReference type="ARBA" id="ARBA00007639"/>
    </source>
</evidence>
<dbReference type="EMBL" id="JAAAMJ010000002">
    <property type="protein sequence ID" value="NDV86183.1"/>
    <property type="molecule type" value="Genomic_DNA"/>
</dbReference>
<feature type="chain" id="PRO_5026784933" description="D-xylose-binding periplasmic protein" evidence="9">
    <location>
        <begin position="24"/>
        <end position="347"/>
    </location>
</feature>
<dbReference type="GO" id="GO:0048029">
    <property type="term" value="F:monosaccharide binding"/>
    <property type="evidence" value="ECO:0007669"/>
    <property type="project" value="InterPro"/>
</dbReference>
<dbReference type="AlphaFoldDB" id="A0A6L9ME91"/>
<dbReference type="GO" id="GO:0015753">
    <property type="term" value="P:D-xylose transmembrane transport"/>
    <property type="evidence" value="ECO:0007669"/>
    <property type="project" value="InterPro"/>
</dbReference>
<reference evidence="11 12" key="1">
    <citation type="submission" date="2020-01" db="EMBL/GenBank/DDBJ databases">
        <title>Genomes of bacteria type strains.</title>
        <authorList>
            <person name="Chen J."/>
            <person name="Zhu S."/>
            <person name="Chen J."/>
        </authorList>
    </citation>
    <scope>NUCLEOTIDE SEQUENCE [LARGE SCALE GENOMIC DNA]</scope>
    <source>
        <strain evidence="11 12">KCTC 52919</strain>
    </source>
</reference>
<dbReference type="PANTHER" id="PTHR30036:SF1">
    <property type="entry name" value="D-XYLOSE-BINDING PERIPLASMIC PROTEIN"/>
    <property type="match status" value="1"/>
</dbReference>
<keyword evidence="3" id="KW-0813">Transport</keyword>
<evidence type="ECO:0000256" key="1">
    <source>
        <dbReference type="ARBA" id="ARBA00004418"/>
    </source>
</evidence>
<evidence type="ECO:0000256" key="3">
    <source>
        <dbReference type="ARBA" id="ARBA00022448"/>
    </source>
</evidence>
<evidence type="ECO:0000259" key="10">
    <source>
        <dbReference type="Pfam" id="PF13407"/>
    </source>
</evidence>
<dbReference type="Gene3D" id="3.40.50.2300">
    <property type="match status" value="2"/>
</dbReference>
<evidence type="ECO:0000256" key="4">
    <source>
        <dbReference type="ARBA" id="ARBA00022597"/>
    </source>
</evidence>
<gene>
    <name evidence="11" type="primary">xylF</name>
    <name evidence="11" type="ORF">GTW51_05650</name>
</gene>
<feature type="domain" description="Periplasmic binding protein" evidence="10">
    <location>
        <begin position="29"/>
        <end position="285"/>
    </location>
</feature>
<dbReference type="FunFam" id="3.40.50.2300:FF:000078">
    <property type="entry name" value="D-xylose ABC transporter substrate-binding protein"/>
    <property type="match status" value="1"/>
</dbReference>
<evidence type="ECO:0000313" key="12">
    <source>
        <dbReference type="Proteomes" id="UP000476332"/>
    </source>
</evidence>